<proteinExistence type="predicted"/>
<dbReference type="Proteomes" id="UP000326565">
    <property type="component" value="Unassembled WGS sequence"/>
</dbReference>
<feature type="compositionally biased region" description="Basic and acidic residues" evidence="1">
    <location>
        <begin position="43"/>
        <end position="52"/>
    </location>
</feature>
<keyword evidence="2" id="KW-0472">Membrane</keyword>
<keyword evidence="2" id="KW-1133">Transmembrane helix</keyword>
<organism evidence="3 4">
    <name type="scientific">Aspergillus leporis</name>
    <dbReference type="NCBI Taxonomy" id="41062"/>
    <lineage>
        <taxon>Eukaryota</taxon>
        <taxon>Fungi</taxon>
        <taxon>Dikarya</taxon>
        <taxon>Ascomycota</taxon>
        <taxon>Pezizomycotina</taxon>
        <taxon>Eurotiomycetes</taxon>
        <taxon>Eurotiomycetidae</taxon>
        <taxon>Eurotiales</taxon>
        <taxon>Aspergillaceae</taxon>
        <taxon>Aspergillus</taxon>
        <taxon>Aspergillus subgen. Circumdati</taxon>
    </lineage>
</organism>
<evidence type="ECO:0000256" key="1">
    <source>
        <dbReference type="SAM" id="MobiDB-lite"/>
    </source>
</evidence>
<keyword evidence="4" id="KW-1185">Reference proteome</keyword>
<feature type="transmembrane region" description="Helical" evidence="2">
    <location>
        <begin position="6"/>
        <end position="27"/>
    </location>
</feature>
<evidence type="ECO:0000256" key="2">
    <source>
        <dbReference type="SAM" id="Phobius"/>
    </source>
</evidence>
<dbReference type="EMBL" id="ML732264">
    <property type="protein sequence ID" value="KAB8071759.1"/>
    <property type="molecule type" value="Genomic_DNA"/>
</dbReference>
<evidence type="ECO:0000313" key="3">
    <source>
        <dbReference type="EMBL" id="KAB8071759.1"/>
    </source>
</evidence>
<dbReference type="AlphaFoldDB" id="A0A5N5WTW1"/>
<accession>A0A5N5WTW1</accession>
<reference evidence="3 4" key="1">
    <citation type="submission" date="2019-04" db="EMBL/GenBank/DDBJ databases">
        <title>Friends and foes A comparative genomics study of 23 Aspergillus species from section Flavi.</title>
        <authorList>
            <consortium name="DOE Joint Genome Institute"/>
            <person name="Kjaerbolling I."/>
            <person name="Vesth T."/>
            <person name="Frisvad J.C."/>
            <person name="Nybo J.L."/>
            <person name="Theobald S."/>
            <person name="Kildgaard S."/>
            <person name="Isbrandt T."/>
            <person name="Kuo A."/>
            <person name="Sato A."/>
            <person name="Lyhne E.K."/>
            <person name="Kogle M.E."/>
            <person name="Wiebenga A."/>
            <person name="Kun R.S."/>
            <person name="Lubbers R.J."/>
            <person name="Makela M.R."/>
            <person name="Barry K."/>
            <person name="Chovatia M."/>
            <person name="Clum A."/>
            <person name="Daum C."/>
            <person name="Haridas S."/>
            <person name="He G."/>
            <person name="LaButti K."/>
            <person name="Lipzen A."/>
            <person name="Mondo S."/>
            <person name="Riley R."/>
            <person name="Salamov A."/>
            <person name="Simmons B.A."/>
            <person name="Magnuson J.K."/>
            <person name="Henrissat B."/>
            <person name="Mortensen U.H."/>
            <person name="Larsen T.O."/>
            <person name="Devries R.P."/>
            <person name="Grigoriev I.V."/>
            <person name="Machida M."/>
            <person name="Baker S.E."/>
            <person name="Andersen M.R."/>
        </authorList>
    </citation>
    <scope>NUCLEOTIDE SEQUENCE [LARGE SCALE GENOMIC DNA]</scope>
    <source>
        <strain evidence="3 4">CBS 151.66</strain>
    </source>
</reference>
<evidence type="ECO:0000313" key="4">
    <source>
        <dbReference type="Proteomes" id="UP000326565"/>
    </source>
</evidence>
<protein>
    <submittedName>
        <fullName evidence="3">Uncharacterized protein</fullName>
    </submittedName>
</protein>
<feature type="region of interest" description="Disordered" evidence="1">
    <location>
        <begin position="36"/>
        <end position="62"/>
    </location>
</feature>
<gene>
    <name evidence="3" type="ORF">BDV29DRAFT_178676</name>
</gene>
<keyword evidence="2" id="KW-0812">Transmembrane</keyword>
<name>A0A5N5WTW1_9EURO</name>
<sequence>MALSTEVNITIIFGVLATIVGILTWWINPLKWLKSRQSRNRHDKASRSRDPTLPEGSSGNTEIQLEEGIFRYHYMSKPSGSNGILSRHAS</sequence>